<evidence type="ECO:0000313" key="2">
    <source>
        <dbReference type="EMBL" id="QNM13970.1"/>
    </source>
</evidence>
<keyword evidence="3" id="KW-1185">Reference proteome</keyword>
<organism evidence="2 3">
    <name type="scientific">[Eubacterium] hominis</name>
    <dbReference type="NCBI Taxonomy" id="2764325"/>
    <lineage>
        <taxon>Bacteria</taxon>
        <taxon>Bacillati</taxon>
        <taxon>Bacillota</taxon>
        <taxon>Erysipelotrichia</taxon>
        <taxon>Erysipelotrichales</taxon>
        <taxon>Erysipelotrichaceae</taxon>
        <taxon>Amedibacillus</taxon>
    </lineage>
</organism>
<dbReference type="AlphaFoldDB" id="A0A7G9GT38"/>
<proteinExistence type="predicted"/>
<name>A0A7G9GT38_9FIRM</name>
<keyword evidence="1" id="KW-0812">Transmembrane</keyword>
<dbReference type="EMBL" id="CP060636">
    <property type="protein sequence ID" value="QNM13970.1"/>
    <property type="molecule type" value="Genomic_DNA"/>
</dbReference>
<feature type="transmembrane region" description="Helical" evidence="1">
    <location>
        <begin position="59"/>
        <end position="81"/>
    </location>
</feature>
<evidence type="ECO:0000256" key="1">
    <source>
        <dbReference type="SAM" id="Phobius"/>
    </source>
</evidence>
<protein>
    <submittedName>
        <fullName evidence="2">Uncharacterized protein</fullName>
    </submittedName>
</protein>
<keyword evidence="1" id="KW-1133">Transmembrane helix</keyword>
<sequence length="89" mass="10242">MEFLLEIILELVLEGTSELIKSKKASLWVRIPAACLFLAIYIGIAALFLFIAVKLWKTLLPLSLIMLSFICIFTLYLIYFIRCFIKTHA</sequence>
<keyword evidence="1" id="KW-0472">Membrane</keyword>
<dbReference type="KEGG" id="ehn:H9Q80_08535"/>
<gene>
    <name evidence="2" type="ORF">H9Q80_08535</name>
</gene>
<evidence type="ECO:0000313" key="3">
    <source>
        <dbReference type="Proteomes" id="UP000515856"/>
    </source>
</evidence>
<reference evidence="2 3" key="1">
    <citation type="submission" date="2020-08" db="EMBL/GenBank/DDBJ databases">
        <authorList>
            <person name="Liu C."/>
            <person name="Sun Q."/>
        </authorList>
    </citation>
    <scope>NUCLEOTIDE SEQUENCE [LARGE SCALE GENOMIC DNA]</scope>
    <source>
        <strain evidence="2 3">NSJ-61</strain>
    </source>
</reference>
<dbReference type="Proteomes" id="UP000515856">
    <property type="component" value="Chromosome"/>
</dbReference>
<accession>A0A7G9GT38</accession>
<dbReference type="RefSeq" id="WP_117454891.1">
    <property type="nucleotide sequence ID" value="NZ_CP060636.1"/>
</dbReference>
<feature type="transmembrane region" description="Helical" evidence="1">
    <location>
        <begin position="27"/>
        <end position="53"/>
    </location>
</feature>